<protein>
    <submittedName>
        <fullName evidence="1">Exopolyphosphatase</fullName>
    </submittedName>
</protein>
<dbReference type="EMBL" id="CP012508">
    <property type="protein sequence ID" value="ALB21723.1"/>
    <property type="molecule type" value="Genomic_DNA"/>
</dbReference>
<sequence length="122" mass="13688">MQNDAIDCLTRKVVVLQRIESEIAPVQANCNLKKALLSVKKIVDGEDIKVLSENDPKKKGAWFKEFFRDLIRNLLGNTSNNGNEVKKLSESTTSLFKDAFSHHQEEPSQPMSSSVAVMVCYC</sequence>
<evidence type="ECO:0000313" key="1">
    <source>
        <dbReference type="EMBL" id="ALB21723.1"/>
    </source>
</evidence>
<proteinExistence type="predicted"/>
<reference evidence="1 2" key="1">
    <citation type="journal article" date="2014" name="Genome Announc.">
        <title>Comparative Genome Analysis of Two Isolates of the Fish Pathogen Piscirickettsia salmonis from Different Hosts Reveals Major Differences in Virulence-Associated Secretion Systems.</title>
        <authorList>
            <person name="Bohle H."/>
            <person name="Henriquez P."/>
            <person name="Grothusen H."/>
            <person name="Navas E."/>
            <person name="Sandoval A."/>
            <person name="Bustamante F."/>
            <person name="Bustos P."/>
            <person name="Mancilla M."/>
        </authorList>
    </citation>
    <scope>NUCLEOTIDE SEQUENCE [LARGE SCALE GENOMIC DNA]</scope>
    <source>
        <strain evidence="2">B1-32597</strain>
    </source>
</reference>
<evidence type="ECO:0000313" key="2">
    <source>
        <dbReference type="Proteomes" id="UP000029558"/>
    </source>
</evidence>
<organism evidence="1 2">
    <name type="scientific">Piscirickettsia salmonis</name>
    <dbReference type="NCBI Taxonomy" id="1238"/>
    <lineage>
        <taxon>Bacteria</taxon>
        <taxon>Pseudomonadati</taxon>
        <taxon>Pseudomonadota</taxon>
        <taxon>Gammaproteobacteria</taxon>
        <taxon>Thiotrichales</taxon>
        <taxon>Piscirickettsiaceae</taxon>
        <taxon>Piscirickettsia</taxon>
    </lineage>
</organism>
<name>A0AAC9EUL7_PISSA</name>
<gene>
    <name evidence="1" type="ORF">KU39_539</name>
</gene>
<dbReference type="Proteomes" id="UP000029558">
    <property type="component" value="Chromosome"/>
</dbReference>
<accession>A0AAC9EUL7</accession>
<dbReference type="AlphaFoldDB" id="A0AAC9EUL7"/>
<dbReference type="RefSeq" id="WP_230382415.1">
    <property type="nucleotide sequence ID" value="NZ_CP012508.1"/>
</dbReference>